<evidence type="ECO:0000313" key="2">
    <source>
        <dbReference type="Proteomes" id="UP000245252"/>
    </source>
</evidence>
<evidence type="ECO:0000313" key="1">
    <source>
        <dbReference type="EMBL" id="PWE53690.1"/>
    </source>
</evidence>
<keyword evidence="2" id="KW-1185">Reference proteome</keyword>
<comment type="caution">
    <text evidence="1">The sequence shown here is derived from an EMBL/GenBank/DDBJ whole genome shotgun (WGS) entry which is preliminary data.</text>
</comment>
<dbReference type="PROSITE" id="PS51257">
    <property type="entry name" value="PROKAR_LIPOPROTEIN"/>
    <property type="match status" value="1"/>
</dbReference>
<reference evidence="1 2" key="1">
    <citation type="submission" date="2018-05" db="EMBL/GenBank/DDBJ databases">
        <title>The draft genome of strain NS-104.</title>
        <authorList>
            <person name="Hang P."/>
            <person name="Jiang J."/>
        </authorList>
    </citation>
    <scope>NUCLEOTIDE SEQUENCE [LARGE SCALE GENOMIC DNA]</scope>
    <source>
        <strain evidence="1 2">NS-104</strain>
    </source>
</reference>
<name>A0A2U2DK95_9HYPH</name>
<dbReference type="Proteomes" id="UP000245252">
    <property type="component" value="Unassembled WGS sequence"/>
</dbReference>
<sequence length="77" mass="8033">MKRIPPTLGIILVLASLAGCGTVKEKTAPCKRPAILSSFVEDPRRPCGPMQSVNDPTAAFEAIGVTPNAPFDLTGTP</sequence>
<protein>
    <recommendedName>
        <fullName evidence="3">Lipoprotein</fullName>
    </recommendedName>
</protein>
<dbReference type="AlphaFoldDB" id="A0A2U2DK95"/>
<dbReference type="RefSeq" id="WP_109460858.1">
    <property type="nucleotide sequence ID" value="NZ_QFBC01000014.1"/>
</dbReference>
<proteinExistence type="predicted"/>
<organism evidence="1 2">
    <name type="scientific">Metarhizobium album</name>
    <dbReference type="NCBI Taxonomy" id="2182425"/>
    <lineage>
        <taxon>Bacteria</taxon>
        <taxon>Pseudomonadati</taxon>
        <taxon>Pseudomonadota</taxon>
        <taxon>Alphaproteobacteria</taxon>
        <taxon>Hyphomicrobiales</taxon>
        <taxon>Rhizobiaceae</taxon>
        <taxon>Metarhizobium</taxon>
    </lineage>
</organism>
<evidence type="ECO:0008006" key="3">
    <source>
        <dbReference type="Google" id="ProtNLM"/>
    </source>
</evidence>
<dbReference type="EMBL" id="QFBC01000014">
    <property type="protein sequence ID" value="PWE53690.1"/>
    <property type="molecule type" value="Genomic_DNA"/>
</dbReference>
<gene>
    <name evidence="1" type="ORF">DEM27_24435</name>
</gene>
<dbReference type="OrthoDB" id="8086375at2"/>
<accession>A0A2U2DK95</accession>